<dbReference type="AlphaFoldDB" id="W9WWD8"/>
<comment type="caution">
    <text evidence="3">The sequence shown here is derived from an EMBL/GenBank/DDBJ whole genome shotgun (WGS) entry which is preliminary data.</text>
</comment>
<dbReference type="Pfam" id="PF22980">
    <property type="entry name" value="Myb_DNA-bind_8"/>
    <property type="match status" value="1"/>
</dbReference>
<feature type="domain" description="Myb-like DNA-binding" evidence="2">
    <location>
        <begin position="8"/>
        <end position="56"/>
    </location>
</feature>
<keyword evidence="4" id="KW-1185">Reference proteome</keyword>
<dbReference type="InterPro" id="IPR054505">
    <property type="entry name" value="Myb_DNA-bind_8"/>
</dbReference>
<dbReference type="GeneID" id="19189493"/>
<gene>
    <name evidence="3" type="ORF">A1O5_04772</name>
</gene>
<feature type="region of interest" description="Disordered" evidence="1">
    <location>
        <begin position="55"/>
        <end position="131"/>
    </location>
</feature>
<evidence type="ECO:0000259" key="2">
    <source>
        <dbReference type="Pfam" id="PF22980"/>
    </source>
</evidence>
<evidence type="ECO:0000313" key="4">
    <source>
        <dbReference type="Proteomes" id="UP000019471"/>
    </source>
</evidence>
<evidence type="ECO:0000313" key="3">
    <source>
        <dbReference type="EMBL" id="EXJ72268.1"/>
    </source>
</evidence>
<dbReference type="EMBL" id="AMGX01000006">
    <property type="protein sequence ID" value="EXJ72268.1"/>
    <property type="molecule type" value="Genomic_DNA"/>
</dbReference>
<accession>W9WWD8</accession>
<reference evidence="3 4" key="1">
    <citation type="submission" date="2013-03" db="EMBL/GenBank/DDBJ databases">
        <title>The Genome Sequence of Cladophialophora psammophila CBS 110553.</title>
        <authorList>
            <consortium name="The Broad Institute Genomics Platform"/>
            <person name="Cuomo C."/>
            <person name="de Hoog S."/>
            <person name="Gorbushina A."/>
            <person name="Walker B."/>
            <person name="Young S.K."/>
            <person name="Zeng Q."/>
            <person name="Gargeya S."/>
            <person name="Fitzgerald M."/>
            <person name="Haas B."/>
            <person name="Abouelleil A."/>
            <person name="Allen A.W."/>
            <person name="Alvarado L."/>
            <person name="Arachchi H.M."/>
            <person name="Berlin A.M."/>
            <person name="Chapman S.B."/>
            <person name="Gainer-Dewar J."/>
            <person name="Goldberg J."/>
            <person name="Griggs A."/>
            <person name="Gujja S."/>
            <person name="Hansen M."/>
            <person name="Howarth C."/>
            <person name="Imamovic A."/>
            <person name="Ireland A."/>
            <person name="Larimer J."/>
            <person name="McCowan C."/>
            <person name="Murphy C."/>
            <person name="Pearson M."/>
            <person name="Poon T.W."/>
            <person name="Priest M."/>
            <person name="Roberts A."/>
            <person name="Saif S."/>
            <person name="Shea T."/>
            <person name="Sisk P."/>
            <person name="Sykes S."/>
            <person name="Wortman J."/>
            <person name="Nusbaum C."/>
            <person name="Birren B."/>
        </authorList>
    </citation>
    <scope>NUCLEOTIDE SEQUENCE [LARGE SCALE GENOMIC DNA]</scope>
    <source>
        <strain evidence="3 4">CBS 110553</strain>
    </source>
</reference>
<dbReference type="OrthoDB" id="4121160at2759"/>
<proteinExistence type="predicted"/>
<organism evidence="3 4">
    <name type="scientific">Cladophialophora psammophila CBS 110553</name>
    <dbReference type="NCBI Taxonomy" id="1182543"/>
    <lineage>
        <taxon>Eukaryota</taxon>
        <taxon>Fungi</taxon>
        <taxon>Dikarya</taxon>
        <taxon>Ascomycota</taxon>
        <taxon>Pezizomycotina</taxon>
        <taxon>Eurotiomycetes</taxon>
        <taxon>Chaetothyriomycetidae</taxon>
        <taxon>Chaetothyriales</taxon>
        <taxon>Herpotrichiellaceae</taxon>
        <taxon>Cladophialophora</taxon>
    </lineage>
</organism>
<dbReference type="eggNOG" id="ENOG502T7DJ">
    <property type="taxonomic scope" value="Eukaryota"/>
</dbReference>
<dbReference type="RefSeq" id="XP_007743566.1">
    <property type="nucleotide sequence ID" value="XM_007745376.1"/>
</dbReference>
<feature type="compositionally biased region" description="Basic and acidic residues" evidence="1">
    <location>
        <begin position="116"/>
        <end position="131"/>
    </location>
</feature>
<evidence type="ECO:0000256" key="1">
    <source>
        <dbReference type="SAM" id="MobiDB-lite"/>
    </source>
</evidence>
<sequence length="131" mass="14058">MAPAKGTTDDFTFIMTCLKHADVKPKINFEEVAKEMGAKSGNACYHRHWGIMKKFGLTGSGGGSRPATTKAATPRKRKAKGEESADESTPSKKSKATPKKKAVELKGEETDSEDGVEAKNEVDSPAEDAKE</sequence>
<protein>
    <recommendedName>
        <fullName evidence="2">Myb-like DNA-binding domain-containing protein</fullName>
    </recommendedName>
</protein>
<name>W9WWD8_9EURO</name>
<dbReference type="HOGENOM" id="CLU_126104_0_0_1"/>
<dbReference type="Proteomes" id="UP000019471">
    <property type="component" value="Unassembled WGS sequence"/>
</dbReference>